<proteinExistence type="predicted"/>
<evidence type="ECO:0000313" key="2">
    <source>
        <dbReference type="Proteomes" id="UP000634668"/>
    </source>
</evidence>
<reference evidence="1" key="1">
    <citation type="journal article" date="2014" name="Int. J. Syst. Evol. Microbiol.">
        <title>Complete genome sequence of Corynebacterium casei LMG S-19264T (=DSM 44701T), isolated from a smear-ripened cheese.</title>
        <authorList>
            <consortium name="US DOE Joint Genome Institute (JGI-PGF)"/>
            <person name="Walter F."/>
            <person name="Albersmeier A."/>
            <person name="Kalinowski J."/>
            <person name="Ruckert C."/>
        </authorList>
    </citation>
    <scope>NUCLEOTIDE SEQUENCE</scope>
    <source>
        <strain evidence="1">KCTC 12113</strain>
    </source>
</reference>
<sequence>MSADSPGRLNFSTSLISLLNNNIEIKDNRIILKGNAPKHAYPHYASKKDPLYEDGYGMHFQMLLQVRNKGGQVA</sequence>
<reference evidence="1" key="2">
    <citation type="submission" date="2020-09" db="EMBL/GenBank/DDBJ databases">
        <authorList>
            <person name="Sun Q."/>
            <person name="Kim S."/>
        </authorList>
    </citation>
    <scope>NUCLEOTIDE SEQUENCE</scope>
    <source>
        <strain evidence="1">KCTC 12113</strain>
    </source>
</reference>
<protein>
    <submittedName>
        <fullName evidence="1">Uncharacterized protein</fullName>
    </submittedName>
</protein>
<dbReference type="Proteomes" id="UP000634668">
    <property type="component" value="Unassembled WGS sequence"/>
</dbReference>
<dbReference type="AlphaFoldDB" id="A0A918MPD0"/>
<dbReference type="EMBL" id="BMWP01000021">
    <property type="protein sequence ID" value="GGW41995.1"/>
    <property type="molecule type" value="Genomic_DNA"/>
</dbReference>
<accession>A0A918MPD0</accession>
<gene>
    <name evidence="1" type="ORF">GCM10007383_28310</name>
</gene>
<keyword evidence="2" id="KW-1185">Reference proteome</keyword>
<comment type="caution">
    <text evidence="1">The sequence shown here is derived from an EMBL/GenBank/DDBJ whole genome shotgun (WGS) entry which is preliminary data.</text>
</comment>
<evidence type="ECO:0000313" key="1">
    <source>
        <dbReference type="EMBL" id="GGW41995.1"/>
    </source>
</evidence>
<name>A0A918MPD0_9FLAO</name>
<organism evidence="1 2">
    <name type="scientific">Arenibacter certesii</name>
    <dbReference type="NCBI Taxonomy" id="228955"/>
    <lineage>
        <taxon>Bacteria</taxon>
        <taxon>Pseudomonadati</taxon>
        <taxon>Bacteroidota</taxon>
        <taxon>Flavobacteriia</taxon>
        <taxon>Flavobacteriales</taxon>
        <taxon>Flavobacteriaceae</taxon>
        <taxon>Arenibacter</taxon>
    </lineage>
</organism>
<dbReference type="Gene3D" id="2.70.98.50">
    <property type="entry name" value="putative glycoside hydrolase family protein from bacillus halodurans"/>
    <property type="match status" value="1"/>
</dbReference>